<evidence type="ECO:0000313" key="1">
    <source>
        <dbReference type="EMBL" id="KFK33544.1"/>
    </source>
</evidence>
<dbReference type="Proteomes" id="UP000029120">
    <property type="component" value="Chromosome 5"/>
</dbReference>
<reference evidence="2" key="1">
    <citation type="journal article" date="2015" name="Nat. Plants">
        <title>Genome expansion of Arabis alpina linked with retrotransposition and reduced symmetric DNA methylation.</title>
        <authorList>
            <person name="Willing E.M."/>
            <person name="Rawat V."/>
            <person name="Mandakova T."/>
            <person name="Maumus F."/>
            <person name="James G.V."/>
            <person name="Nordstroem K.J."/>
            <person name="Becker C."/>
            <person name="Warthmann N."/>
            <person name="Chica C."/>
            <person name="Szarzynska B."/>
            <person name="Zytnicki M."/>
            <person name="Albani M.C."/>
            <person name="Kiefer C."/>
            <person name="Bergonzi S."/>
            <person name="Castaings L."/>
            <person name="Mateos J.L."/>
            <person name="Berns M.C."/>
            <person name="Bujdoso N."/>
            <person name="Piofczyk T."/>
            <person name="de Lorenzo L."/>
            <person name="Barrero-Sicilia C."/>
            <person name="Mateos I."/>
            <person name="Piednoel M."/>
            <person name="Hagmann J."/>
            <person name="Chen-Min-Tao R."/>
            <person name="Iglesias-Fernandez R."/>
            <person name="Schuster S.C."/>
            <person name="Alonso-Blanco C."/>
            <person name="Roudier F."/>
            <person name="Carbonero P."/>
            <person name="Paz-Ares J."/>
            <person name="Davis S.J."/>
            <person name="Pecinka A."/>
            <person name="Quesneville H."/>
            <person name="Colot V."/>
            <person name="Lysak M.A."/>
            <person name="Weigel D."/>
            <person name="Coupland G."/>
            <person name="Schneeberger K."/>
        </authorList>
    </citation>
    <scope>NUCLEOTIDE SEQUENCE [LARGE SCALE GENOMIC DNA]</scope>
    <source>
        <strain evidence="2">cv. Pajares</strain>
    </source>
</reference>
<organism evidence="1 2">
    <name type="scientific">Arabis alpina</name>
    <name type="common">Alpine rock-cress</name>
    <dbReference type="NCBI Taxonomy" id="50452"/>
    <lineage>
        <taxon>Eukaryota</taxon>
        <taxon>Viridiplantae</taxon>
        <taxon>Streptophyta</taxon>
        <taxon>Embryophyta</taxon>
        <taxon>Tracheophyta</taxon>
        <taxon>Spermatophyta</taxon>
        <taxon>Magnoliopsida</taxon>
        <taxon>eudicotyledons</taxon>
        <taxon>Gunneridae</taxon>
        <taxon>Pentapetalae</taxon>
        <taxon>rosids</taxon>
        <taxon>malvids</taxon>
        <taxon>Brassicales</taxon>
        <taxon>Brassicaceae</taxon>
        <taxon>Arabideae</taxon>
        <taxon>Arabis</taxon>
    </lineage>
</organism>
<accession>A0A087GUJ2</accession>
<proteinExistence type="predicted"/>
<dbReference type="EMBL" id="CM002873">
    <property type="protein sequence ID" value="KFK33544.1"/>
    <property type="molecule type" value="Genomic_DNA"/>
</dbReference>
<keyword evidence="2" id="KW-1185">Reference proteome</keyword>
<gene>
    <name evidence="1" type="ordered locus">AALP_Aa5g027300</name>
</gene>
<dbReference type="AlphaFoldDB" id="A0A087GUJ2"/>
<dbReference type="Gramene" id="KFK33544">
    <property type="protein sequence ID" value="KFK33544"/>
    <property type="gene ID" value="AALP_AA5G027300"/>
</dbReference>
<protein>
    <submittedName>
        <fullName evidence="1">Uncharacterized protein</fullName>
    </submittedName>
</protein>
<name>A0A087GUJ2_ARAAL</name>
<sequence length="55" mass="6055">MMPSSSVSQTKLSAIIVNADSSCAILRFSCYDSSYKEQLTITAKTLLLFQNLSFT</sequence>
<evidence type="ECO:0000313" key="2">
    <source>
        <dbReference type="Proteomes" id="UP000029120"/>
    </source>
</evidence>